<dbReference type="InterPro" id="IPR058912">
    <property type="entry name" value="HTH_animal"/>
</dbReference>
<comment type="caution">
    <text evidence="2">The sequence shown here is derived from an EMBL/GenBank/DDBJ whole genome shotgun (WGS) entry which is preliminary data.</text>
</comment>
<reference evidence="2" key="1">
    <citation type="submission" date="2018-11" db="EMBL/GenBank/DDBJ databases">
        <authorList>
            <consortium name="Pathogen Informatics"/>
        </authorList>
    </citation>
    <scope>NUCLEOTIDE SEQUENCE</scope>
</reference>
<dbReference type="Proteomes" id="UP000784294">
    <property type="component" value="Unassembled WGS sequence"/>
</dbReference>
<keyword evidence="3" id="KW-1185">Reference proteome</keyword>
<feature type="domain" description="Helix-turn-helix" evidence="1">
    <location>
        <begin position="36"/>
        <end position="95"/>
    </location>
</feature>
<sequence>MEVEEGERLPFLNVEVIRSNGTLKKKSLRKKSYAGIILNFRSHHNYRLNIGLLRSMIIRSLRLTVAEFWDEELEKLTGIFLGNGYPSEVIQRNIRALKSRWLTGTMKGE</sequence>
<dbReference type="PANTHER" id="PTHR21301:SF10">
    <property type="entry name" value="REVERSE TRANSCRIPTASE DOMAIN-CONTAINING PROTEIN"/>
    <property type="match status" value="1"/>
</dbReference>
<protein>
    <recommendedName>
        <fullName evidence="1">Helix-turn-helix domain-containing protein</fullName>
    </recommendedName>
</protein>
<organism evidence="2 3">
    <name type="scientific">Protopolystoma xenopodis</name>
    <dbReference type="NCBI Taxonomy" id="117903"/>
    <lineage>
        <taxon>Eukaryota</taxon>
        <taxon>Metazoa</taxon>
        <taxon>Spiralia</taxon>
        <taxon>Lophotrochozoa</taxon>
        <taxon>Platyhelminthes</taxon>
        <taxon>Monogenea</taxon>
        <taxon>Polyopisthocotylea</taxon>
        <taxon>Polystomatidea</taxon>
        <taxon>Polystomatidae</taxon>
        <taxon>Protopolystoma</taxon>
    </lineage>
</organism>
<dbReference type="PANTHER" id="PTHR21301">
    <property type="entry name" value="REVERSE TRANSCRIPTASE"/>
    <property type="match status" value="1"/>
</dbReference>
<accession>A0A448X2J6</accession>
<proteinExistence type="predicted"/>
<evidence type="ECO:0000313" key="2">
    <source>
        <dbReference type="EMBL" id="VEL26510.1"/>
    </source>
</evidence>
<evidence type="ECO:0000259" key="1">
    <source>
        <dbReference type="Pfam" id="PF26215"/>
    </source>
</evidence>
<gene>
    <name evidence="2" type="ORF">PXEA_LOCUS19950</name>
</gene>
<dbReference type="EMBL" id="CAAALY010080773">
    <property type="protein sequence ID" value="VEL26510.1"/>
    <property type="molecule type" value="Genomic_DNA"/>
</dbReference>
<name>A0A448X2J6_9PLAT</name>
<evidence type="ECO:0000313" key="3">
    <source>
        <dbReference type="Proteomes" id="UP000784294"/>
    </source>
</evidence>
<dbReference type="AlphaFoldDB" id="A0A448X2J6"/>
<dbReference type="Pfam" id="PF26215">
    <property type="entry name" value="HTH_animal"/>
    <property type="match status" value="1"/>
</dbReference>